<comment type="caution">
    <text evidence="6">The sequence shown here is derived from an EMBL/GenBank/DDBJ whole genome shotgun (WGS) entry which is preliminary data.</text>
</comment>
<evidence type="ECO:0000256" key="3">
    <source>
        <dbReference type="ARBA" id="ARBA00023136"/>
    </source>
</evidence>
<dbReference type="RefSeq" id="WP_168041344.1">
    <property type="nucleotide sequence ID" value="NZ_JAAEDK010000035.1"/>
</dbReference>
<evidence type="ECO:0000256" key="1">
    <source>
        <dbReference type="ARBA" id="ARBA00022692"/>
    </source>
</evidence>
<accession>A0A9X9WK07</accession>
<evidence type="ECO:0000313" key="6">
    <source>
        <dbReference type="EMBL" id="MBR0660667.1"/>
    </source>
</evidence>
<proteinExistence type="predicted"/>
<feature type="transmembrane region" description="Helical" evidence="4">
    <location>
        <begin position="380"/>
        <end position="402"/>
    </location>
</feature>
<keyword evidence="1 4" id="KW-0812">Transmembrane</keyword>
<feature type="transmembrane region" description="Helical" evidence="4">
    <location>
        <begin position="291"/>
        <end position="308"/>
    </location>
</feature>
<dbReference type="Proteomes" id="UP000746741">
    <property type="component" value="Unassembled WGS sequence"/>
</dbReference>
<dbReference type="InterPro" id="IPR036259">
    <property type="entry name" value="MFS_trans_sf"/>
</dbReference>
<organism evidence="6 9">
    <name type="scientific">Neoroseomonas oryzicola</name>
    <dbReference type="NCBI Taxonomy" id="535904"/>
    <lineage>
        <taxon>Bacteria</taxon>
        <taxon>Pseudomonadati</taxon>
        <taxon>Pseudomonadota</taxon>
        <taxon>Alphaproteobacteria</taxon>
        <taxon>Acetobacterales</taxon>
        <taxon>Acetobacteraceae</taxon>
        <taxon>Neoroseomonas</taxon>
    </lineage>
</organism>
<reference evidence="6" key="3">
    <citation type="journal article" date="2021" name="Syst. Appl. Microbiol.">
        <title>Roseomonas hellenica sp. nov., isolated from roots of wild-growing Alkanna tinctoria.</title>
        <authorList>
            <person name="Rat A."/>
            <person name="Naranjo H.D."/>
            <person name="Lebbe L."/>
            <person name="Cnockaert M."/>
            <person name="Krigas N."/>
            <person name="Grigoriadou K."/>
            <person name="Maloupa E."/>
            <person name="Willems A."/>
        </authorList>
    </citation>
    <scope>NUCLEOTIDE SEQUENCE</scope>
    <source>
        <strain evidence="6">LMG 31161</strain>
    </source>
</reference>
<dbReference type="SUPFAM" id="SSF103473">
    <property type="entry name" value="MFS general substrate transporter"/>
    <property type="match status" value="1"/>
</dbReference>
<dbReference type="PANTHER" id="PTHR23527">
    <property type="entry name" value="BLL3282 PROTEIN"/>
    <property type="match status" value="1"/>
</dbReference>
<dbReference type="InterPro" id="IPR011701">
    <property type="entry name" value="MFS"/>
</dbReference>
<dbReference type="EMBL" id="JAAVUP010000002">
    <property type="protein sequence ID" value="NKE17494.1"/>
    <property type="molecule type" value="Genomic_DNA"/>
</dbReference>
<keyword evidence="8" id="KW-1185">Reference proteome</keyword>
<feature type="transmembrane region" description="Helical" evidence="4">
    <location>
        <begin position="355"/>
        <end position="374"/>
    </location>
</feature>
<dbReference type="PANTHER" id="PTHR23527:SF1">
    <property type="entry name" value="BLL3282 PROTEIN"/>
    <property type="match status" value="1"/>
</dbReference>
<evidence type="ECO:0000313" key="7">
    <source>
        <dbReference type="EMBL" id="NKE17494.1"/>
    </source>
</evidence>
<feature type="transmembrane region" description="Helical" evidence="4">
    <location>
        <begin position="226"/>
        <end position="249"/>
    </location>
</feature>
<evidence type="ECO:0000256" key="2">
    <source>
        <dbReference type="ARBA" id="ARBA00022989"/>
    </source>
</evidence>
<dbReference type="EMBL" id="JAAEDK010000035">
    <property type="protein sequence ID" value="MBR0660667.1"/>
    <property type="molecule type" value="Genomic_DNA"/>
</dbReference>
<dbReference type="InterPro" id="IPR020846">
    <property type="entry name" value="MFS_dom"/>
</dbReference>
<reference evidence="6" key="1">
    <citation type="submission" date="2020-01" db="EMBL/GenBank/DDBJ databases">
        <authorList>
            <person name="Rat A."/>
        </authorList>
    </citation>
    <scope>NUCLEOTIDE SEQUENCE</scope>
    <source>
        <strain evidence="6">LMG 31161</strain>
    </source>
</reference>
<feature type="transmembrane region" description="Helical" evidence="4">
    <location>
        <begin position="161"/>
        <end position="182"/>
    </location>
</feature>
<dbReference type="Gene3D" id="1.20.1250.20">
    <property type="entry name" value="MFS general substrate transporter like domains"/>
    <property type="match status" value="2"/>
</dbReference>
<dbReference type="PROSITE" id="PS50850">
    <property type="entry name" value="MFS"/>
    <property type="match status" value="1"/>
</dbReference>
<dbReference type="GO" id="GO:0022857">
    <property type="term" value="F:transmembrane transporter activity"/>
    <property type="evidence" value="ECO:0007669"/>
    <property type="project" value="InterPro"/>
</dbReference>
<feature type="transmembrane region" description="Helical" evidence="4">
    <location>
        <begin position="52"/>
        <end position="74"/>
    </location>
</feature>
<gene>
    <name evidence="7" type="ORF">GWK15_11110</name>
    <name evidence="6" type="ORF">GXW75_15525</name>
</gene>
<evidence type="ECO:0000259" key="5">
    <source>
        <dbReference type="PROSITE" id="PS50850"/>
    </source>
</evidence>
<dbReference type="Proteomes" id="UP001138708">
    <property type="component" value="Unassembled WGS sequence"/>
</dbReference>
<dbReference type="AlphaFoldDB" id="A0A9X9WK07"/>
<feature type="transmembrane region" description="Helical" evidence="4">
    <location>
        <begin position="86"/>
        <end position="111"/>
    </location>
</feature>
<evidence type="ECO:0000256" key="4">
    <source>
        <dbReference type="SAM" id="Phobius"/>
    </source>
</evidence>
<protein>
    <submittedName>
        <fullName evidence="6">MFS transporter</fullName>
    </submittedName>
</protein>
<feature type="domain" description="Major facilitator superfamily (MFS) profile" evidence="5">
    <location>
        <begin position="8"/>
        <end position="404"/>
    </location>
</feature>
<dbReference type="InterPro" id="IPR052952">
    <property type="entry name" value="MFS-Transporter"/>
</dbReference>
<reference evidence="7 8" key="2">
    <citation type="submission" date="2020-02" db="EMBL/GenBank/DDBJ databases">
        <authorList>
            <person name="Sun Q."/>
            <person name="Inoue M."/>
        </authorList>
    </citation>
    <scope>NUCLEOTIDE SEQUENCE [LARGE SCALE GENOMIC DNA]</scope>
    <source>
        <strain evidence="7 8">KCTC 22478</strain>
    </source>
</reference>
<dbReference type="Pfam" id="PF07690">
    <property type="entry name" value="MFS_1"/>
    <property type="match status" value="1"/>
</dbReference>
<keyword evidence="2 4" id="KW-1133">Transmembrane helix</keyword>
<evidence type="ECO:0000313" key="8">
    <source>
        <dbReference type="Proteomes" id="UP000746741"/>
    </source>
</evidence>
<feature type="transmembrane region" description="Helical" evidence="4">
    <location>
        <begin position="261"/>
        <end position="279"/>
    </location>
</feature>
<sequence>MPNPAATASWVAALGATLLMQSVASFLTQTLPVVAPLIMASAGLAPERIGNLSSLVAFGTVLFLLLGGPFLARLGPVRTLQLGTGIAAAALLVAAMGALPALMLASLMLGIGYGPTPPAGSRILAATAPKDHRTLIFSVKQAGAPLGGALAGLIAAPVAAYAGWGAALLVAVATAVVAAAAIQPLRAGLDVERDPARRIGLRDVLSPHTIAAPVAALRIDPLLPRLTALSVAFAICQGCLFSFTVTWLVETRGMSLVEAGGTFAAMQVAGVVARILLGWLADRTGRATRNLVVQAFVAAGSVIALALLPAGAPGWLLGAVCALAGFVGASWNGISLAEVARVAPPDRVSDVTSGTTLFVFLGYVAGPSAFSALVTLSGSWSLPMVLVALLLAVVAALVGVSLRR</sequence>
<evidence type="ECO:0000313" key="9">
    <source>
        <dbReference type="Proteomes" id="UP001138708"/>
    </source>
</evidence>
<feature type="transmembrane region" description="Helical" evidence="4">
    <location>
        <begin position="314"/>
        <end position="334"/>
    </location>
</feature>
<name>A0A9X9WK07_9PROT</name>
<keyword evidence="3 4" id="KW-0472">Membrane</keyword>